<dbReference type="Pfam" id="PF13456">
    <property type="entry name" value="RVT_3"/>
    <property type="match status" value="1"/>
</dbReference>
<dbReference type="AlphaFoldDB" id="A0A6A3B9C4"/>
<dbReference type="GO" id="GO:0003676">
    <property type="term" value="F:nucleic acid binding"/>
    <property type="evidence" value="ECO:0007669"/>
    <property type="project" value="InterPro"/>
</dbReference>
<comment type="caution">
    <text evidence="2">The sequence shown here is derived from an EMBL/GenBank/DDBJ whole genome shotgun (WGS) entry which is preliminary data.</text>
</comment>
<dbReference type="InterPro" id="IPR002156">
    <property type="entry name" value="RNaseH_domain"/>
</dbReference>
<accession>A0A6A3B9C4</accession>
<sequence>MTWQFLYQPTSLWVKAFKVVYGVHGDVISFVSNPSLKTTSWSHNWRSLVFGLKDLASGMMHKIGNGEDTLFWQDNWLGELIYRCLNVDPTLVDDLTRVFDFITRDFEWDTNKENLAMSRNSHASLIHFAVQFGTFGKNVAREFFNLQLNNGGASQGNLGVAGSGVLFRDKNGAWVMDYTAHLGTYTSVAAEVDAQLALYLINNCDSPSHPLGFLIEDIRSFKARNWILTFQHIHRKGNLCADILSKLGCSLEDDLVIFSSPPAEVSRMLEADSRGLFFPRGFSLQ</sequence>
<reference evidence="2" key="1">
    <citation type="submission" date="2019-09" db="EMBL/GenBank/DDBJ databases">
        <title>Draft genome information of white flower Hibiscus syriacus.</title>
        <authorList>
            <person name="Kim Y.-M."/>
        </authorList>
    </citation>
    <scope>NUCLEOTIDE SEQUENCE [LARGE SCALE GENOMIC DNA]</scope>
    <source>
        <strain evidence="2">YM2019G1</strain>
    </source>
</reference>
<dbReference type="InterPro" id="IPR044730">
    <property type="entry name" value="RNase_H-like_dom_plant"/>
</dbReference>
<dbReference type="PANTHER" id="PTHR34023">
    <property type="entry name" value="RNASE H DOMAIN-CONTAINING PROTEIN"/>
    <property type="match status" value="1"/>
</dbReference>
<name>A0A6A3B9C4_HIBSY</name>
<dbReference type="CDD" id="cd06222">
    <property type="entry name" value="RNase_H_like"/>
    <property type="match status" value="1"/>
</dbReference>
<keyword evidence="3" id="KW-1185">Reference proteome</keyword>
<dbReference type="EMBL" id="VEPZ02000902">
    <property type="protein sequence ID" value="KAE8712045.1"/>
    <property type="molecule type" value="Genomic_DNA"/>
</dbReference>
<dbReference type="GO" id="GO:0004523">
    <property type="term" value="F:RNA-DNA hybrid ribonuclease activity"/>
    <property type="evidence" value="ECO:0007669"/>
    <property type="project" value="InterPro"/>
</dbReference>
<organism evidence="2 3">
    <name type="scientific">Hibiscus syriacus</name>
    <name type="common">Rose of Sharon</name>
    <dbReference type="NCBI Taxonomy" id="106335"/>
    <lineage>
        <taxon>Eukaryota</taxon>
        <taxon>Viridiplantae</taxon>
        <taxon>Streptophyta</taxon>
        <taxon>Embryophyta</taxon>
        <taxon>Tracheophyta</taxon>
        <taxon>Spermatophyta</taxon>
        <taxon>Magnoliopsida</taxon>
        <taxon>eudicotyledons</taxon>
        <taxon>Gunneridae</taxon>
        <taxon>Pentapetalae</taxon>
        <taxon>rosids</taxon>
        <taxon>malvids</taxon>
        <taxon>Malvales</taxon>
        <taxon>Malvaceae</taxon>
        <taxon>Malvoideae</taxon>
        <taxon>Hibiscus</taxon>
    </lineage>
</organism>
<evidence type="ECO:0000259" key="1">
    <source>
        <dbReference type="Pfam" id="PF13456"/>
    </source>
</evidence>
<protein>
    <recommendedName>
        <fullName evidence="1">RNase H type-1 domain-containing protein</fullName>
    </recommendedName>
</protein>
<evidence type="ECO:0000313" key="3">
    <source>
        <dbReference type="Proteomes" id="UP000436088"/>
    </source>
</evidence>
<gene>
    <name evidence="2" type="ORF">F3Y22_tig00110264pilonHSYRG00106</name>
</gene>
<dbReference type="SUPFAM" id="SSF53098">
    <property type="entry name" value="Ribonuclease H-like"/>
    <property type="match status" value="1"/>
</dbReference>
<dbReference type="Proteomes" id="UP000436088">
    <property type="component" value="Unassembled WGS sequence"/>
</dbReference>
<proteinExistence type="predicted"/>
<evidence type="ECO:0000313" key="2">
    <source>
        <dbReference type="EMBL" id="KAE8712045.1"/>
    </source>
</evidence>
<dbReference type="PANTHER" id="PTHR34023:SF4">
    <property type="entry name" value="RNASE H TYPE-1 DOMAIN-CONTAINING PROTEIN"/>
    <property type="match status" value="1"/>
</dbReference>
<dbReference type="InterPro" id="IPR012337">
    <property type="entry name" value="RNaseH-like_sf"/>
</dbReference>
<feature type="domain" description="RNase H type-1" evidence="1">
    <location>
        <begin position="184"/>
        <end position="246"/>
    </location>
</feature>